<dbReference type="AlphaFoldDB" id="A0A4R0G9C5"/>
<organism evidence="1 2">
    <name type="scientific">Enterobacter wuhouensis</name>
    <dbReference type="NCBI Taxonomy" id="2529381"/>
    <lineage>
        <taxon>Bacteria</taxon>
        <taxon>Pseudomonadati</taxon>
        <taxon>Pseudomonadota</taxon>
        <taxon>Gammaproteobacteria</taxon>
        <taxon>Enterobacterales</taxon>
        <taxon>Enterobacteriaceae</taxon>
        <taxon>Enterobacter</taxon>
    </lineage>
</organism>
<evidence type="ECO:0000313" key="1">
    <source>
        <dbReference type="EMBL" id="TCB91551.1"/>
    </source>
</evidence>
<dbReference type="Proteomes" id="UP000291424">
    <property type="component" value="Unassembled WGS sequence"/>
</dbReference>
<dbReference type="OrthoDB" id="9851155at2"/>
<accession>A0A4R0G9C5</accession>
<reference evidence="1 2" key="1">
    <citation type="submission" date="2019-02" db="EMBL/GenBank/DDBJ databases">
        <title>The draft genome of Enterobacter spp. strains.</title>
        <authorList>
            <person name="Wang C."/>
            <person name="Feng Y."/>
            <person name="Zong Z."/>
        </authorList>
    </citation>
    <scope>NUCLEOTIDE SEQUENCE [LARGE SCALE GENOMIC DNA]</scope>
    <source>
        <strain evidence="1 2">WCHEW120002</strain>
    </source>
</reference>
<gene>
    <name evidence="1" type="ORF">E0L20_15510</name>
</gene>
<proteinExistence type="predicted"/>
<dbReference type="EMBL" id="SJOO01000006">
    <property type="protein sequence ID" value="TCB91551.1"/>
    <property type="molecule type" value="Genomic_DNA"/>
</dbReference>
<name>A0A4R0G9C5_9ENTR</name>
<comment type="caution">
    <text evidence="1">The sequence shown here is derived from an EMBL/GenBank/DDBJ whole genome shotgun (WGS) entry which is preliminary data.</text>
</comment>
<sequence length="64" mass="6650">MVYLPSREVPGSLVAEPNKVGTTGLTDTSALCSAPVRPAIEMQQAVRHRACVASEVIQGSNPGT</sequence>
<evidence type="ECO:0000313" key="2">
    <source>
        <dbReference type="Proteomes" id="UP000291424"/>
    </source>
</evidence>
<protein>
    <submittedName>
        <fullName evidence="1">Uncharacterized protein</fullName>
    </submittedName>
</protein>